<dbReference type="InterPro" id="IPR044068">
    <property type="entry name" value="CB"/>
</dbReference>
<feature type="domain" description="Core-binding (CB)" evidence="4">
    <location>
        <begin position="69"/>
        <end position="150"/>
    </location>
</feature>
<evidence type="ECO:0000313" key="5">
    <source>
        <dbReference type="EMBL" id="ANS31838.1"/>
    </source>
</evidence>
<name>A0A1B1KGY0_RHOOP</name>
<organism evidence="5 6">
    <name type="scientific">Rhodococcus opacus</name>
    <name type="common">Nocardia opaca</name>
    <dbReference type="NCBI Taxonomy" id="37919"/>
    <lineage>
        <taxon>Bacteria</taxon>
        <taxon>Bacillati</taxon>
        <taxon>Actinomycetota</taxon>
        <taxon>Actinomycetes</taxon>
        <taxon>Mycobacteriales</taxon>
        <taxon>Nocardiaceae</taxon>
        <taxon>Rhodococcus</taxon>
    </lineage>
</organism>
<evidence type="ECO:0000259" key="4">
    <source>
        <dbReference type="PROSITE" id="PS51900"/>
    </source>
</evidence>
<dbReference type="InterPro" id="IPR010998">
    <property type="entry name" value="Integrase_recombinase_N"/>
</dbReference>
<dbReference type="PATRIC" id="fig|37919.13.peg.7614"/>
<dbReference type="SUPFAM" id="SSF47823">
    <property type="entry name" value="lambda integrase-like, N-terminal domain"/>
    <property type="match status" value="1"/>
</dbReference>
<evidence type="ECO:0000256" key="2">
    <source>
        <dbReference type="ARBA" id="ARBA00023172"/>
    </source>
</evidence>
<keyword evidence="1 3" id="KW-0238">DNA-binding</keyword>
<reference evidence="5 6" key="1">
    <citation type="submission" date="2014-07" db="EMBL/GenBank/DDBJ databases">
        <authorList>
            <person name="Zhang J.E."/>
            <person name="Yang H."/>
            <person name="Guo J."/>
            <person name="Deng Z."/>
            <person name="Luo H."/>
            <person name="Luo M."/>
            <person name="Zhao B."/>
        </authorList>
    </citation>
    <scope>NUCLEOTIDE SEQUENCE [LARGE SCALE GENOMIC DNA]</scope>
    <source>
        <strain evidence="5 6">1CP</strain>
        <plasmid evidence="6">Plasmid pr1cp1</plasmid>
    </source>
</reference>
<dbReference type="InterPro" id="IPR011010">
    <property type="entry name" value="DNA_brk_join_enz"/>
</dbReference>
<dbReference type="SUPFAM" id="SSF56349">
    <property type="entry name" value="DNA breaking-rejoining enzymes"/>
    <property type="match status" value="1"/>
</dbReference>
<dbReference type="EMBL" id="CP009112">
    <property type="protein sequence ID" value="ANS31838.1"/>
    <property type="molecule type" value="Genomic_DNA"/>
</dbReference>
<dbReference type="GO" id="GO:0003677">
    <property type="term" value="F:DNA binding"/>
    <property type="evidence" value="ECO:0007669"/>
    <property type="project" value="UniProtKB-UniRule"/>
</dbReference>
<dbReference type="Gene3D" id="1.10.150.130">
    <property type="match status" value="1"/>
</dbReference>
<dbReference type="Proteomes" id="UP000186108">
    <property type="component" value="Plasmid pR1CP1"/>
</dbReference>
<sequence length="502" mass="57735">MRRMESRADLLGEEWLLYWTSRDVPVPQGFLPQLDAWNTIDRRERALSIEPGTPILIDPTGRVDPRLAYFLRRSRFAFLAEETKHAYAKDYRLFFSFLSQREKHWDQADHEDIDDYESWRRRSEDNPRRIGGSKWARELAAFKLLYGWALAVGHIARSPVLTTTVRRRDGTVLEVANNRPKDVRASNVKWLTPRTYRLWRDIGLRGYDAAGLPQQGWRGRNDGRNAAFADLLFDSGLRLREGGSLLAPEVPHALEDQVYYEGTVAAAIAKRRERMFYVSAAALAGVTTYMATTRRAAIRRAQRQGRYHRLPGMRIVTRISLSKDCRVEWEDRLGRRGDDAIRLIGERGRRLLFIEGTSGPEPMALWLTEGGMPMDYRSWEAVFRSANQRCAQFGKPIITTPHVCRHSFALKMLVTLHRALDQRFGLSREERDDLRKVYGDAFALVKDLLGHRSEQTTRETYLEPLNGIRLATMLDGSEDLDAVLARVAASSRRVMDVGEDEQ</sequence>
<dbReference type="AlphaFoldDB" id="A0A1B1KGY0"/>
<geneLocation type="plasmid" evidence="6">
    <name>pr1cp1</name>
</geneLocation>
<keyword evidence="2" id="KW-0233">DNA recombination</keyword>
<protein>
    <recommendedName>
        <fullName evidence="4">Core-binding (CB) domain-containing protein</fullName>
    </recommendedName>
</protein>
<evidence type="ECO:0000256" key="1">
    <source>
        <dbReference type="ARBA" id="ARBA00023125"/>
    </source>
</evidence>
<gene>
    <name evidence="5" type="ORF">R1CP_36160</name>
</gene>
<dbReference type="GO" id="GO:0006310">
    <property type="term" value="P:DNA recombination"/>
    <property type="evidence" value="ECO:0007669"/>
    <property type="project" value="UniProtKB-KW"/>
</dbReference>
<accession>A0A1B1KGY0</accession>
<dbReference type="InterPro" id="IPR004107">
    <property type="entry name" value="Integrase_SAM-like_N"/>
</dbReference>
<dbReference type="GO" id="GO:0015074">
    <property type="term" value="P:DNA integration"/>
    <property type="evidence" value="ECO:0007669"/>
    <property type="project" value="InterPro"/>
</dbReference>
<proteinExistence type="predicted"/>
<evidence type="ECO:0000256" key="3">
    <source>
        <dbReference type="PROSITE-ProRule" id="PRU01248"/>
    </source>
</evidence>
<dbReference type="Gene3D" id="1.10.443.10">
    <property type="entry name" value="Intergrase catalytic core"/>
    <property type="match status" value="1"/>
</dbReference>
<evidence type="ECO:0000313" key="6">
    <source>
        <dbReference type="Proteomes" id="UP000186108"/>
    </source>
</evidence>
<dbReference type="Pfam" id="PF02899">
    <property type="entry name" value="Phage_int_SAM_1"/>
    <property type="match status" value="1"/>
</dbReference>
<keyword evidence="5" id="KW-0614">Plasmid</keyword>
<dbReference type="InterPro" id="IPR013762">
    <property type="entry name" value="Integrase-like_cat_sf"/>
</dbReference>
<dbReference type="PROSITE" id="PS51900">
    <property type="entry name" value="CB"/>
    <property type="match status" value="1"/>
</dbReference>
<dbReference type="RefSeq" id="WP_231137977.1">
    <property type="nucleotide sequence ID" value="NZ_CP009112.1"/>
</dbReference>